<feature type="non-terminal residue" evidence="2">
    <location>
        <position position="1"/>
    </location>
</feature>
<dbReference type="AlphaFoldDB" id="V5I854"/>
<evidence type="ECO:0000256" key="1">
    <source>
        <dbReference type="SAM" id="MobiDB-lite"/>
    </source>
</evidence>
<feature type="compositionally biased region" description="Polar residues" evidence="1">
    <location>
        <begin position="315"/>
        <end position="328"/>
    </location>
</feature>
<reference evidence="2" key="1">
    <citation type="submission" date="2013-07" db="EMBL/GenBank/DDBJ databases">
        <title>Midgut Transcriptome Profiling of Anoplphora glabripennis, a Lignocellulose Degrading, Wood-Boring Cerambycid.</title>
        <authorList>
            <person name="Scully E.D."/>
            <person name="Hoover K."/>
            <person name="Carlson J.E."/>
            <person name="Tien M."/>
            <person name="Geib S.M."/>
        </authorList>
    </citation>
    <scope>NUCLEOTIDE SEQUENCE</scope>
</reference>
<feature type="region of interest" description="Disordered" evidence="1">
    <location>
        <begin position="309"/>
        <end position="344"/>
    </location>
</feature>
<feature type="region of interest" description="Disordered" evidence="1">
    <location>
        <begin position="1"/>
        <end position="30"/>
    </location>
</feature>
<name>V5I854_ANOGL</name>
<dbReference type="PANTHER" id="PTHR33223">
    <property type="entry name" value="CCHC-TYPE DOMAIN-CONTAINING PROTEIN"/>
    <property type="match status" value="1"/>
</dbReference>
<accession>V5I854</accession>
<dbReference type="EMBL" id="GALX01005280">
    <property type="protein sequence ID" value="JAB63186.1"/>
    <property type="molecule type" value="Transcribed_RNA"/>
</dbReference>
<feature type="compositionally biased region" description="Basic and acidic residues" evidence="1">
    <location>
        <begin position="220"/>
        <end position="234"/>
    </location>
</feature>
<proteinExistence type="predicted"/>
<organism evidence="2">
    <name type="scientific">Anoplophora glabripennis</name>
    <name type="common">Asian longhorn beetle</name>
    <name type="synonym">Anoplophora nobilis</name>
    <dbReference type="NCBI Taxonomy" id="217634"/>
    <lineage>
        <taxon>Eukaryota</taxon>
        <taxon>Metazoa</taxon>
        <taxon>Ecdysozoa</taxon>
        <taxon>Arthropoda</taxon>
        <taxon>Hexapoda</taxon>
        <taxon>Insecta</taxon>
        <taxon>Pterygota</taxon>
        <taxon>Neoptera</taxon>
        <taxon>Endopterygota</taxon>
        <taxon>Coleoptera</taxon>
        <taxon>Polyphaga</taxon>
        <taxon>Cucujiformia</taxon>
        <taxon>Chrysomeloidea</taxon>
        <taxon>Cerambycidae</taxon>
        <taxon>Lamiinae</taxon>
        <taxon>Lamiini</taxon>
        <taxon>Anoplophora</taxon>
    </lineage>
</organism>
<evidence type="ECO:0008006" key="3">
    <source>
        <dbReference type="Google" id="ProtNLM"/>
    </source>
</evidence>
<dbReference type="PANTHER" id="PTHR33223:SF8">
    <property type="entry name" value="OS04G0172440 PROTEIN"/>
    <property type="match status" value="1"/>
</dbReference>
<feature type="region of interest" description="Disordered" evidence="1">
    <location>
        <begin position="220"/>
        <end position="294"/>
    </location>
</feature>
<sequence length="344" mass="40516">QNNLFNPHDGTRPERDLNSGSSRPTTSTLNAEELLCRMAETMTTALKRFADGEQNRRRWRGTSRSLPYKFAGQDHEDPEWFLERLGEYFTDTETYDDSERIEVFREQLQGEARRWFDNSIYLVYRYRELETLFLERYNSPEQIAHLLAKLYGEKQPATESAPIFLTRKRRMCDRLIPDTPFSITSTILLDQLEPNLRSVLRKAHFQNYEDLIRTVSKAESDLREAKRHERRDWYQTKAYNQPRSDRRAYPQHSSTHPRPHPSPPNPQSRETANSPRENPRRTAPPTSNEARRPNTPCKYCQEWHFHAECPRNPYRQGNGQRAAGNNSRDPPAVRAQYGSRNPHQ</sequence>
<feature type="compositionally biased region" description="Polar residues" evidence="1">
    <location>
        <begin position="18"/>
        <end position="30"/>
    </location>
</feature>
<evidence type="ECO:0000313" key="2">
    <source>
        <dbReference type="EMBL" id="JAB63186.1"/>
    </source>
</evidence>
<protein>
    <recommendedName>
        <fullName evidence="3">Retrotransposon gag domain-containing protein</fullName>
    </recommendedName>
</protein>